<comment type="caution">
    <text evidence="1">The sequence shown here is derived from an EMBL/GenBank/DDBJ whole genome shotgun (WGS) entry which is preliminary data.</text>
</comment>
<accession>A0A417YGR4</accession>
<gene>
    <name evidence="1" type="ORF">D1B32_11995</name>
</gene>
<protein>
    <submittedName>
        <fullName evidence="1">Uncharacterized protein</fullName>
    </submittedName>
</protein>
<dbReference type="Proteomes" id="UP000285456">
    <property type="component" value="Unassembled WGS sequence"/>
</dbReference>
<sequence length="130" mass="15405">MSNAKDDVLDIIPFDEDGDLSYLHDPIHWIDKSVLESLEDSLLKTDKFVLQNDLYYRDYLYCLLHNFEELHDVSSILGHNDEELFGFLLSSDFFKMKQLDDNRTEFTKIPKNSTLYTNLFEKIEELNLFV</sequence>
<dbReference type="AlphaFoldDB" id="A0A417YGR4"/>
<dbReference type="RefSeq" id="WP_118889512.1">
    <property type="nucleotide sequence ID" value="NZ_PHUT01000007.1"/>
</dbReference>
<proteinExistence type="predicted"/>
<dbReference type="EMBL" id="QWEH01000007">
    <property type="protein sequence ID" value="RHW31954.1"/>
    <property type="molecule type" value="Genomic_DNA"/>
</dbReference>
<organism evidence="1 2">
    <name type="scientific">Oceanobacillus profundus</name>
    <dbReference type="NCBI Taxonomy" id="372463"/>
    <lineage>
        <taxon>Bacteria</taxon>
        <taxon>Bacillati</taxon>
        <taxon>Bacillota</taxon>
        <taxon>Bacilli</taxon>
        <taxon>Bacillales</taxon>
        <taxon>Bacillaceae</taxon>
        <taxon>Oceanobacillus</taxon>
    </lineage>
</organism>
<keyword evidence="2" id="KW-1185">Reference proteome</keyword>
<reference evidence="1 2" key="1">
    <citation type="journal article" date="2007" name="Int. J. Syst. Evol. Microbiol.">
        <title>Oceanobacillus profundus sp. nov., isolated from a deep-sea sediment core.</title>
        <authorList>
            <person name="Kim Y.G."/>
            <person name="Choi D.H."/>
            <person name="Hyun S."/>
            <person name="Cho B.C."/>
        </authorList>
    </citation>
    <scope>NUCLEOTIDE SEQUENCE [LARGE SCALE GENOMIC DNA]</scope>
    <source>
        <strain evidence="1 2">DSM 18246</strain>
    </source>
</reference>
<evidence type="ECO:0000313" key="2">
    <source>
        <dbReference type="Proteomes" id="UP000285456"/>
    </source>
</evidence>
<evidence type="ECO:0000313" key="1">
    <source>
        <dbReference type="EMBL" id="RHW31954.1"/>
    </source>
</evidence>
<name>A0A417YGR4_9BACI</name>